<dbReference type="GO" id="GO:0016491">
    <property type="term" value="F:oxidoreductase activity"/>
    <property type="evidence" value="ECO:0007669"/>
    <property type="project" value="InterPro"/>
</dbReference>
<sequence length="246" mass="27297">MEQQQASSRVTRVRHETRRREVEVVSVVNVSPNFKRVTFAGEELADFTSQSFDDHVKLIFPGADGAEVMRDYTPRSFDRKKRELSIEFSLHGDGFASAWASNAEVGQRITIAGPRGSFIVPTNFEWHLLVGDDTAVPAIARRLEELPAGTVATVVLQAADQDRRQFRSNATFGVLWVPDSEELLQQIASLELPSGEGYVWCAAEAKVAAKVRQVLVDEKGHGKHAIRASAYWKQGTGAHHEKIGEE</sequence>
<dbReference type="PANTHER" id="PTHR30157:SF0">
    <property type="entry name" value="NADPH-DEPENDENT FERRIC-CHELATE REDUCTASE"/>
    <property type="match status" value="1"/>
</dbReference>
<dbReference type="SUPFAM" id="SSF63380">
    <property type="entry name" value="Riboflavin synthase domain-like"/>
    <property type="match status" value="1"/>
</dbReference>
<comment type="similarity">
    <text evidence="1">Belongs to the SIP oxidoreductase family.</text>
</comment>
<evidence type="ECO:0000259" key="2">
    <source>
        <dbReference type="PROSITE" id="PS51384"/>
    </source>
</evidence>
<dbReference type="InterPro" id="IPR017927">
    <property type="entry name" value="FAD-bd_FR_type"/>
</dbReference>
<dbReference type="PROSITE" id="PS51384">
    <property type="entry name" value="FAD_FR"/>
    <property type="match status" value="1"/>
</dbReference>
<dbReference type="InterPro" id="IPR039261">
    <property type="entry name" value="FNR_nucleotide-bd"/>
</dbReference>
<protein>
    <submittedName>
        <fullName evidence="3">Iron transport/utilization-like protein</fullName>
    </submittedName>
</protein>
<feature type="domain" description="FAD-binding FR-type" evidence="2">
    <location>
        <begin position="17"/>
        <end position="121"/>
    </location>
</feature>
<dbReference type="Pfam" id="PF04954">
    <property type="entry name" value="SIP"/>
    <property type="match status" value="1"/>
</dbReference>
<gene>
    <name evidence="3" type="ORF">NOV72_05384</name>
</gene>
<dbReference type="Gene3D" id="3.40.50.80">
    <property type="entry name" value="Nucleotide-binding domain of ferredoxin-NADP reductase (FNR) module"/>
    <property type="match status" value="1"/>
</dbReference>
<name>A0A2U3ID91_9BURK</name>
<dbReference type="Proteomes" id="UP000238169">
    <property type="component" value="Unassembled WGS sequence"/>
</dbReference>
<dbReference type="InterPro" id="IPR013113">
    <property type="entry name" value="SIP_FAD-bd"/>
</dbReference>
<dbReference type="Gene3D" id="2.40.30.10">
    <property type="entry name" value="Translation factors"/>
    <property type="match status" value="1"/>
</dbReference>
<accession>A0A2U3ID91</accession>
<dbReference type="AlphaFoldDB" id="A0A2U3ID91"/>
<dbReference type="OrthoDB" id="9814826at2"/>
<dbReference type="Pfam" id="PF08021">
    <property type="entry name" value="FAD_binding_9"/>
    <property type="match status" value="1"/>
</dbReference>
<dbReference type="CDD" id="cd06193">
    <property type="entry name" value="siderophore_interacting"/>
    <property type="match status" value="1"/>
</dbReference>
<dbReference type="InterPro" id="IPR039374">
    <property type="entry name" value="SIP_fam"/>
</dbReference>
<dbReference type="InterPro" id="IPR007037">
    <property type="entry name" value="SIP_rossman_dom"/>
</dbReference>
<evidence type="ECO:0000256" key="1">
    <source>
        <dbReference type="ARBA" id="ARBA00035644"/>
    </source>
</evidence>
<evidence type="ECO:0000313" key="4">
    <source>
        <dbReference type="Proteomes" id="UP000238169"/>
    </source>
</evidence>
<dbReference type="EMBL" id="OGTP01000027">
    <property type="protein sequence ID" value="SPB18185.1"/>
    <property type="molecule type" value="Genomic_DNA"/>
</dbReference>
<dbReference type="InterPro" id="IPR017938">
    <property type="entry name" value="Riboflavin_synthase-like_b-brl"/>
</dbReference>
<dbReference type="PANTHER" id="PTHR30157">
    <property type="entry name" value="FERRIC REDUCTASE, NADPH-DEPENDENT"/>
    <property type="match status" value="1"/>
</dbReference>
<keyword evidence="4" id="KW-1185">Reference proteome</keyword>
<proteinExistence type="inferred from homology"/>
<dbReference type="RefSeq" id="WP_106857666.1">
    <property type="nucleotide sequence ID" value="NZ_OGTP01000027.1"/>
</dbReference>
<organism evidence="3 4">
    <name type="scientific">Caballeronia novacaledonica</name>
    <dbReference type="NCBI Taxonomy" id="1544861"/>
    <lineage>
        <taxon>Bacteria</taxon>
        <taxon>Pseudomonadati</taxon>
        <taxon>Pseudomonadota</taxon>
        <taxon>Betaproteobacteria</taxon>
        <taxon>Burkholderiales</taxon>
        <taxon>Burkholderiaceae</taxon>
        <taxon>Caballeronia</taxon>
    </lineage>
</organism>
<reference evidence="4" key="1">
    <citation type="submission" date="2018-01" db="EMBL/GenBank/DDBJ databases">
        <authorList>
            <person name="Peeters C."/>
        </authorList>
    </citation>
    <scope>NUCLEOTIDE SEQUENCE [LARGE SCALE GENOMIC DNA]</scope>
</reference>
<evidence type="ECO:0000313" key="3">
    <source>
        <dbReference type="EMBL" id="SPB18185.1"/>
    </source>
</evidence>